<proteinExistence type="predicted"/>
<accession>A0ABY0K6C0</accession>
<comment type="caution">
    <text evidence="2">The sequence shown here is derived from an EMBL/GenBank/DDBJ whole genome shotgun (WGS) entry which is preliminary data.</text>
</comment>
<name>A0ABY0K6C0_9HYPH</name>
<keyword evidence="3" id="KW-1185">Reference proteome</keyword>
<feature type="transmembrane region" description="Helical" evidence="1">
    <location>
        <begin position="199"/>
        <end position="226"/>
    </location>
</feature>
<organism evidence="2 3">
    <name type="scientific">Saliniramus fredricksonii</name>
    <dbReference type="NCBI Taxonomy" id="1653334"/>
    <lineage>
        <taxon>Bacteria</taxon>
        <taxon>Pseudomonadati</taxon>
        <taxon>Pseudomonadota</taxon>
        <taxon>Alphaproteobacteria</taxon>
        <taxon>Hyphomicrobiales</taxon>
        <taxon>Salinarimonadaceae</taxon>
        <taxon>Saliniramus</taxon>
    </lineage>
</organism>
<reference evidence="2 3" key="1">
    <citation type="submission" date="2016-08" db="EMBL/GenBank/DDBJ databases">
        <authorList>
            <person name="Varghese N."/>
            <person name="Submissions Spin"/>
        </authorList>
    </citation>
    <scope>NUCLEOTIDE SEQUENCE [LARGE SCALE GENOMIC DNA]</scope>
    <source>
        <strain evidence="2 3">HL-109</strain>
    </source>
</reference>
<dbReference type="RefSeq" id="WP_131817703.1">
    <property type="nucleotide sequence ID" value="NZ_FMBM01000001.1"/>
</dbReference>
<feature type="transmembrane region" description="Helical" evidence="1">
    <location>
        <begin position="163"/>
        <end position="187"/>
    </location>
</feature>
<feature type="transmembrane region" description="Helical" evidence="1">
    <location>
        <begin position="16"/>
        <end position="37"/>
    </location>
</feature>
<evidence type="ECO:0000256" key="1">
    <source>
        <dbReference type="SAM" id="Phobius"/>
    </source>
</evidence>
<protein>
    <recommendedName>
        <fullName evidence="4">Flippase-like domain-containing protein</fullName>
    </recommendedName>
</protein>
<gene>
    <name evidence="2" type="ORF">GA0071312_0888</name>
</gene>
<dbReference type="EMBL" id="FMBM01000001">
    <property type="protein sequence ID" value="SCC79452.1"/>
    <property type="molecule type" value="Genomic_DNA"/>
</dbReference>
<feature type="transmembrane region" description="Helical" evidence="1">
    <location>
        <begin position="125"/>
        <end position="151"/>
    </location>
</feature>
<feature type="transmembrane region" description="Helical" evidence="1">
    <location>
        <begin position="232"/>
        <end position="250"/>
    </location>
</feature>
<dbReference type="Proteomes" id="UP000182800">
    <property type="component" value="Unassembled WGS sequence"/>
</dbReference>
<keyword evidence="1" id="KW-0812">Transmembrane</keyword>
<sequence>MASVFKRDRLRPVYKWLARLALVGSFAFVYFAIHQVIQSEKISPFGASTWFRITLSSFGYALLLQLVALAWTLVLRGASNGVPSVRSCLLICGRTQIYKYLPTNMLHLVGRYQAARSKGASHRSLGLAQVIDLTVILLAAAAVAAALGYSIFAENLKRHVGAISPLGFFAITASVACIGITIGVIFIRRAGGRLTSAVAAVPGAFVLYVIFFIGNGALMAALINGLVLEAPALAWIVAVTTIAWVVGYVVPGAPGGLGVRDASLIASLGSSLPIEVAVAAALAHRLVTTFGDAIVAALAFWMSNRTPNAIG</sequence>
<evidence type="ECO:0008006" key="4">
    <source>
        <dbReference type="Google" id="ProtNLM"/>
    </source>
</evidence>
<keyword evidence="1" id="KW-1133">Transmembrane helix</keyword>
<keyword evidence="1" id="KW-0472">Membrane</keyword>
<evidence type="ECO:0000313" key="3">
    <source>
        <dbReference type="Proteomes" id="UP000182800"/>
    </source>
</evidence>
<feature type="transmembrane region" description="Helical" evidence="1">
    <location>
        <begin position="57"/>
        <end position="75"/>
    </location>
</feature>
<evidence type="ECO:0000313" key="2">
    <source>
        <dbReference type="EMBL" id="SCC79452.1"/>
    </source>
</evidence>